<dbReference type="SUPFAM" id="SSF56112">
    <property type="entry name" value="Protein kinase-like (PK-like)"/>
    <property type="match status" value="1"/>
</dbReference>
<dbReference type="InterPro" id="IPR050517">
    <property type="entry name" value="DDR_Repair_Kinase"/>
</dbReference>
<feature type="region of interest" description="Disordered" evidence="2">
    <location>
        <begin position="1968"/>
        <end position="2016"/>
    </location>
</feature>
<feature type="compositionally biased region" description="Basic and acidic residues" evidence="2">
    <location>
        <begin position="3150"/>
        <end position="3172"/>
    </location>
</feature>
<dbReference type="GO" id="GO:0005634">
    <property type="term" value="C:nucleus"/>
    <property type="evidence" value="ECO:0007669"/>
    <property type="project" value="TreeGrafter"/>
</dbReference>
<feature type="compositionally biased region" description="Polar residues" evidence="2">
    <location>
        <begin position="218"/>
        <end position="233"/>
    </location>
</feature>
<dbReference type="Pfam" id="PF02259">
    <property type="entry name" value="FAT"/>
    <property type="match status" value="1"/>
</dbReference>
<dbReference type="SMART" id="SM00146">
    <property type="entry name" value="PI3Kc"/>
    <property type="match status" value="1"/>
</dbReference>
<proteinExistence type="inferred from homology"/>
<dbReference type="GO" id="GO:0006355">
    <property type="term" value="P:regulation of DNA-templated transcription"/>
    <property type="evidence" value="ECO:0007669"/>
    <property type="project" value="TreeGrafter"/>
</dbReference>
<feature type="region of interest" description="Disordered" evidence="2">
    <location>
        <begin position="2162"/>
        <end position="2183"/>
    </location>
</feature>
<evidence type="ECO:0000313" key="6">
    <source>
        <dbReference type="EMBL" id="PWN37309.1"/>
    </source>
</evidence>
<dbReference type="Proteomes" id="UP000245771">
    <property type="component" value="Unassembled WGS sequence"/>
</dbReference>
<dbReference type="InterPro" id="IPR000403">
    <property type="entry name" value="PI3/4_kinase_cat_dom"/>
</dbReference>
<dbReference type="PROSITE" id="PS51189">
    <property type="entry name" value="FAT"/>
    <property type="match status" value="1"/>
</dbReference>
<dbReference type="PANTHER" id="PTHR11139:SF1">
    <property type="entry name" value="TRANSFORMATION_TRANSCRIPTION DOMAIN-ASSOCIATED PROTEIN"/>
    <property type="match status" value="1"/>
</dbReference>
<dbReference type="STRING" id="1280837.A0A316VI50"/>
<feature type="domain" description="PI3K/PI4K catalytic" evidence="3">
    <location>
        <begin position="3513"/>
        <end position="3841"/>
    </location>
</feature>
<gene>
    <name evidence="6" type="ORF">FA14DRAFT_187432</name>
</gene>
<evidence type="ECO:0008006" key="8">
    <source>
        <dbReference type="Google" id="ProtNLM"/>
    </source>
</evidence>
<dbReference type="InterPro" id="IPR016024">
    <property type="entry name" value="ARM-type_fold"/>
</dbReference>
<feature type="domain" description="FATC" evidence="5">
    <location>
        <begin position="3889"/>
        <end position="3921"/>
    </location>
</feature>
<reference evidence="6 7" key="1">
    <citation type="journal article" date="2018" name="Mol. Biol. Evol.">
        <title>Broad Genomic Sampling Reveals a Smut Pathogenic Ancestry of the Fungal Clade Ustilaginomycotina.</title>
        <authorList>
            <person name="Kijpornyongpan T."/>
            <person name="Mondo S.J."/>
            <person name="Barry K."/>
            <person name="Sandor L."/>
            <person name="Lee J."/>
            <person name="Lipzen A."/>
            <person name="Pangilinan J."/>
            <person name="LaButti K."/>
            <person name="Hainaut M."/>
            <person name="Henrissat B."/>
            <person name="Grigoriev I.V."/>
            <person name="Spatafora J.W."/>
            <person name="Aime M.C."/>
        </authorList>
    </citation>
    <scope>NUCLEOTIDE SEQUENCE [LARGE SCALE GENOMIC DNA]</scope>
    <source>
        <strain evidence="6 7">MCA 3882</strain>
    </source>
</reference>
<evidence type="ECO:0000313" key="7">
    <source>
        <dbReference type="Proteomes" id="UP000245771"/>
    </source>
</evidence>
<dbReference type="InterPro" id="IPR014009">
    <property type="entry name" value="PIK_FAT"/>
</dbReference>
<evidence type="ECO:0000259" key="3">
    <source>
        <dbReference type="PROSITE" id="PS50290"/>
    </source>
</evidence>
<dbReference type="InParanoid" id="A0A316VI50"/>
<dbReference type="InterPro" id="IPR046805">
    <property type="entry name" value="Tra1_ring"/>
</dbReference>
<dbReference type="Gene3D" id="1.10.1070.11">
    <property type="entry name" value="Phosphatidylinositol 3-/4-kinase, catalytic domain"/>
    <property type="match status" value="1"/>
</dbReference>
<dbReference type="InterPro" id="IPR011009">
    <property type="entry name" value="Kinase-like_dom_sf"/>
</dbReference>
<dbReference type="PANTHER" id="PTHR11139">
    <property type="entry name" value="ATAXIA TELANGIECTASIA MUTATED ATM -RELATED"/>
    <property type="match status" value="1"/>
</dbReference>
<evidence type="ECO:0000256" key="1">
    <source>
        <dbReference type="ARBA" id="ARBA00007234"/>
    </source>
</evidence>
<feature type="region of interest" description="Disordered" evidence="2">
    <location>
        <begin position="3139"/>
        <end position="3338"/>
    </location>
</feature>
<dbReference type="GO" id="GO:0000124">
    <property type="term" value="C:SAGA complex"/>
    <property type="evidence" value="ECO:0007669"/>
    <property type="project" value="TreeGrafter"/>
</dbReference>
<protein>
    <recommendedName>
        <fullName evidence="8">Non-specific serine/threonine protein kinase</fullName>
    </recommendedName>
</protein>
<dbReference type="PROSITE" id="PS50290">
    <property type="entry name" value="PI3_4_KINASE_3"/>
    <property type="match status" value="1"/>
</dbReference>
<dbReference type="SMART" id="SM01343">
    <property type="entry name" value="FATC"/>
    <property type="match status" value="1"/>
</dbReference>
<feature type="compositionally biased region" description="Basic and acidic residues" evidence="2">
    <location>
        <begin position="3185"/>
        <end position="3255"/>
    </location>
</feature>
<accession>A0A316VI50</accession>
<dbReference type="SUPFAM" id="SSF48371">
    <property type="entry name" value="ARM repeat"/>
    <property type="match status" value="3"/>
</dbReference>
<feature type="compositionally biased region" description="Low complexity" evidence="2">
    <location>
        <begin position="3139"/>
        <end position="3149"/>
    </location>
</feature>
<evidence type="ECO:0000259" key="5">
    <source>
        <dbReference type="PROSITE" id="PS51190"/>
    </source>
</evidence>
<feature type="compositionally biased region" description="Acidic residues" evidence="2">
    <location>
        <begin position="2169"/>
        <end position="2183"/>
    </location>
</feature>
<keyword evidence="7" id="KW-1185">Reference proteome</keyword>
<feature type="compositionally biased region" description="Acidic residues" evidence="2">
    <location>
        <begin position="3173"/>
        <end position="3184"/>
    </location>
</feature>
<feature type="region of interest" description="Disordered" evidence="2">
    <location>
        <begin position="1"/>
        <end position="44"/>
    </location>
</feature>
<dbReference type="EMBL" id="KZ819602">
    <property type="protein sequence ID" value="PWN37309.1"/>
    <property type="molecule type" value="Genomic_DNA"/>
</dbReference>
<dbReference type="Pfam" id="PF00454">
    <property type="entry name" value="PI3_PI4_kinase"/>
    <property type="match status" value="1"/>
</dbReference>
<dbReference type="PROSITE" id="PS51190">
    <property type="entry name" value="FATC"/>
    <property type="match status" value="1"/>
</dbReference>
<feature type="compositionally biased region" description="Low complexity" evidence="2">
    <location>
        <begin position="11"/>
        <end position="21"/>
    </location>
</feature>
<dbReference type="RefSeq" id="XP_025357611.1">
    <property type="nucleotide sequence ID" value="XM_025501598.1"/>
</dbReference>
<feature type="compositionally biased region" description="Low complexity" evidence="2">
    <location>
        <begin position="3256"/>
        <end position="3331"/>
    </location>
</feature>
<feature type="compositionally biased region" description="Low complexity" evidence="2">
    <location>
        <begin position="206"/>
        <end position="217"/>
    </location>
</feature>
<evidence type="ECO:0000259" key="4">
    <source>
        <dbReference type="PROSITE" id="PS51189"/>
    </source>
</evidence>
<feature type="domain" description="FAT" evidence="4">
    <location>
        <begin position="2563"/>
        <end position="3118"/>
    </location>
</feature>
<dbReference type="CDD" id="cd05163">
    <property type="entry name" value="PIKK_TRRAP"/>
    <property type="match status" value="1"/>
</dbReference>
<feature type="region of interest" description="Disordered" evidence="2">
    <location>
        <begin position="190"/>
        <end position="233"/>
    </location>
</feature>
<dbReference type="GO" id="GO:0035267">
    <property type="term" value="C:NuA4 histone acetyltransferase complex"/>
    <property type="evidence" value="ECO:0007669"/>
    <property type="project" value="TreeGrafter"/>
</dbReference>
<sequence>MASSNDDAGPSSSQVASSSTSANKAQVPDLEGIANRLTSEKSDAQTKAAAAQEFKDILDMFHGANFAQYARHMLQASMKALASIPCSFQTDAPEQRTRLTILETLHRLPTLDPAKPIAAHLMKMMVEVVRQDNEENAVVAIKVIIDLHRHLKTELEGEVQPFLQLVGDLYKNFKVTVAKSFESEASQMAAGAKQEAGAGSKTETEAPSPAADSQAASVTGSEMNTGLGTSQPKTLPKSFSSFKVLTECPIATVFILQTYKNNVPEWIPKFLPLTIEDCLTQQARPQKEAHEAAAEKGTFFVGVAPGIKNRALYTEMVVAQVKTMSFLAYVIKGSTGHMKPYATRVPDLAVRLLMDCPPEASATRKELLVAIRHIFTTDLRANFVGQINTLLDQRVLLGTGITTRETLRPLAISMLADLVHHVRNELTNEQIYLTVHRHCQMLHDPTLAPGIMTMCTKLLTNLVETIASRHQDGAQNLLRIIFDSLVEKLGGLPRLREDYEAARAHKRSSDGEKLDAVTIEKGKTVQVNVMVPDFGNEPFKDARFLFRNILMSIKSLLVKMKSIGAPEPESEIMSRLFVDGVRSWSLYEQTDQLPDKEGMESFTNIFIDIEHQTFHEVFSTNMPFLFDRMLTSGMLLGIPQSLLSNEATSKRFVAILLRFLVDRLADLGSADKKHASVSLRLFKMAFMAVTIFPDANEVVLQPHLSHIIMTSMKFASRATEPANYFLLLRALFRSIGGGRFELLYKDVLPLLPVMLENLNHFLNAAEPSRRELFVDLCLTVPVRLSVLLPYLGYLMRPLVLALQSSTDLVSQGLRTLELCIDNLTQEFLDPIMAPYAYDIMSALWKHLQPLPHNHQHSHTTMRILGKMGGRNRKLLQAAPHLEYNPSPKEPSITIHLEGRPQTLALLPVTDLALENVRRSDAFNRKNSFELLRHASTIFLDSTLNNDNARERDGHFERVVKGLFDATRVEDLNEEATSFLKMVARQVITLEAKRDNTSRQFSQLTLSFFDGIVSALGGLENELSDLQAIIEIEHGFVGSFRDICNSASKPELFSALIHSLASKHCNLCYDQLWQRKTGGWMGIDMLVRRCDLGRIWMRDHQLEIVRALLYMLKDMPNEPPRNIDQVAETLMFVLRTVNTIPDGNAEESESAEDKTMQDRQFSFLVGVLLSELSSSNSQVRGAARKSFELLAELKGINVTDILMPAKDRLLSPIFQKPLRALPFGMQIGHIDAITFCLQLRPPLPDFNEELFRVLTEALALAETDDQALIGRTSTSQYKNMVAVTQLRVVAIKLLASAMACPEFDALGSKHGQMRLRIISVYFKSLYSRSEVVIDQAYECLKETLHANPKLPKDVLQSGLRPILMTLADPSRLTMAGLDGLAPIATPAIVERAGQGALDGPLYAETHQLLQPRQSRESEPIETLAAIVRVFHLLPPAANAFMDPLVAQVVQIEQMLKRSGPTPFTKPLAQFVDKNAKQGAELFFNHLEDASYVRCFRHLIGSDFAPNLRQHITSEKAELLLPVLKSDADSTKSLAGLRIAAEMEKKEKGWYKENKDVIEAILTLWQSEGMDEDRAKETGPRESRRSVVTSEILCEYIRQGGDIRAEYFFALTKAFTYPSSIDQTGILRTIYQELAIKGSISLKRDVIRSFVDVFEDENASQIYKAECLRILVNPILVATAKPGKEDKTGEDGLKTANKDDKKSEKSTKDGDVDMKDADQNGKPASEAKAEAEKVEPLFDFDLLNHVVRRIWKIFSAPKPPLHLCSDDLVRVELLHMSTMVLEHCADLLSGNHASAKGPDDSPRKDAIKFGWTNLTAEDVTVKNSAYIFIARFLELFESPIKIVTQIFLGLLRSQQPEGRAMVRKALDILVPALPKRMPTEPGKIPDWAKATKRQLVQEGHNLAQLYNILQLIIRHADLFYPSRELFLPHIASSLAKLGLSQTSNPETRHLAVEAVDVVFQWEKKRSAFLKEKDEVEDQNPSQTTTGRKRGEGGEEGTTTRKRARIDKSGTASATASPAVTSVAFNPSDHEYSTPLNVREAVLGFLLRFVSLSTESASRGGTVNKAFILLKDVLSTSGWQEIPIKLAIFQRPLTAMEIKEQTLGIVTNSLQTLKLVIKDKSEAWILAHLPQIHKLMEKSMQSDEPAVLESCKGILDKVFEVLPPPPAPVESADNEEDAEGEDDDQTMADQATVTKPTPAQPADEASAFRAFAENIITEGLKNSSNAYAALVTLTSWSKATPEVIDQHLAAITKVLTKLTKDHITATTPVSISDPSLKMLIMDLDLLKSRISHLGEQRRWFLSAVVQLVERTNTVELCRYLLSMMSKWILEQKEAFPTIKEKAGILIKMMSYETRDDQLLRDYLDLIHSIYIEPAYSRTELTVRLENAFLLGLRNSDPTVRQKFVDIFDRTLVRGLPGRMQYLLGTQNWEFLAEHYWIQQALDLLLGSIDGDRPLLGPHPGMVISTKLGDLEFAHTARGLTVGAFIKALRAMLYVDPEKTHLIWISFFRSAWRAMPRKFQEDIGRALIGILTRQSNLLQAAQRPNVVQTLLQGALVCQPQVELPPHVVKYLGKTFNAWYTSMELLQNMLATLPREDDSIREATQDALAETYAELSEEDMFYGLWRRRVVFAESNAAISYEQNGMWMQAQVMYETAQIKARTGAITFTDAEYSLWEDHWVLCAQKLQQWDILTDLAKLEGNNDLLLECAWRLSDWASEREILEQALDSLSATSTPRRRVFAAYMALLKSQMGQDRPTEFGRICDEAIQLTLRKWHSLPSIVTQAHVPLLHIFQQFVELQEASTVFGSLAVTNATNLDQRSTELKTLMQTWRERLPNLWDDINAWSDLVAWRQHVFGAVNKAYLPLVGMQQQAGANNSTNSYAYRGYHETAWIINRFAHVARKHYLNNVCIDSLTKIYQLPNIEIQEAFLKLREQAKCHYQNPNELGAGLEVINNTNLMFFAAPQKAEFFTLKGMFMARLGLSDEANRAFATAIQMDLNLAKAWTEWGRFNDRIFRDKPTEIVSASSAVSCYLQAAGLYKNSKTRKVLIRVLWLLGCDDSTGAISQAFDNFRGESPTWYWITYIPQLLQCLSQKEARFARKLLIDIAKIFPQSLYFHLRTTREELLGQKRSTILAAQRAAAARQQAMQKQQQLAKEQAEKKAEEEGGEKEKSADKPEANGEDGAEQNGEADGEKKESDIAEKKADDAQGDTEMKEAGTDATIKEEKKAEDEKDKDGSSAEKDVNGDAEEAKEGADDSKEGASAEQTENAASTTASAPSNTTAASAQSVPSQPAASAPANASSQSQPAVTSAPAPSTTTPTPAPQQAQAGQQQNGGTPSATGQGARQPWEYVDDILNILKTAFPLLALTMENMAEQIQQRFKPTNDEDIYRLTNALLNDALQQYIQRATMLNDNGQLPQLSVANVARFADNLPTGSLKSSFEEDFVKSKPTLREYLHKLQRWRDRYEGLLDRRPARQHLEHCSHYLVEFQHQRFDEVEVPGQYLKLEDNNADFVKIARFHPTFDVVRSAGMCTRRLTMLSNKGSSHSFSVQLPSGRYCRREERIFILLRLLNRILERRVETRKRGLAFSSPATVPLSPQLRLIETNASIVSLQDIYERYCQEVGRGKEDAIISWVEKMRSTWASTGGRGGMVELSNLRMDLLDEISTKMIPETVLTSFLTRSMKTPADLWVLRKHFTLQMAGNMFLTYVLFVSARLPNRIHISRSTGGVTMSDVVPTFHPTSPQFKSPDPTPFRLTPNIQHFIGPIGIEGILTSALVAIGRCLSEPERQLEEYLSIFVRDEIQWWLQSVHRQQEQQKQQAQAQAQAQAKAQAQSGSSAANLAAAAAGTAAATAAQQQQPNVPLEAPREIVMQNILEVVKRARLMSCKHEMDKAQPSTMPVSQTVIDLINSSSSPSKLALQDVSWMPFL</sequence>
<dbReference type="InterPro" id="IPR003151">
    <property type="entry name" value="PIK-rel_kinase_FAT"/>
</dbReference>
<dbReference type="GO" id="GO:0006281">
    <property type="term" value="P:DNA repair"/>
    <property type="evidence" value="ECO:0007669"/>
    <property type="project" value="TreeGrafter"/>
</dbReference>
<dbReference type="FunCoup" id="A0A316VI50">
    <property type="interactions" value="623"/>
</dbReference>
<name>A0A316VI50_9BASI</name>
<organism evidence="6 7">
    <name type="scientific">Meira miltonrushii</name>
    <dbReference type="NCBI Taxonomy" id="1280837"/>
    <lineage>
        <taxon>Eukaryota</taxon>
        <taxon>Fungi</taxon>
        <taxon>Dikarya</taxon>
        <taxon>Basidiomycota</taxon>
        <taxon>Ustilaginomycotina</taxon>
        <taxon>Exobasidiomycetes</taxon>
        <taxon>Exobasidiales</taxon>
        <taxon>Brachybasidiaceae</taxon>
        <taxon>Meira</taxon>
    </lineage>
</organism>
<dbReference type="Pfam" id="PF20206">
    <property type="entry name" value="Tra1_ring"/>
    <property type="match status" value="1"/>
</dbReference>
<dbReference type="OrthoDB" id="5570127at2759"/>
<comment type="similarity">
    <text evidence="1">Belongs to the PI3/PI4-kinase family. TRA1 subfamily.</text>
</comment>
<dbReference type="InterPro" id="IPR003152">
    <property type="entry name" value="FATC_dom"/>
</dbReference>
<feature type="region of interest" description="Disordered" evidence="2">
    <location>
        <begin position="1681"/>
        <end position="1728"/>
    </location>
</feature>
<dbReference type="InterPro" id="IPR036940">
    <property type="entry name" value="PI3/4_kinase_cat_sf"/>
</dbReference>
<dbReference type="GeneID" id="37023379"/>
<dbReference type="Pfam" id="PF20175">
    <property type="entry name" value="Tra1_central"/>
    <property type="match status" value="1"/>
</dbReference>
<evidence type="ECO:0000256" key="2">
    <source>
        <dbReference type="SAM" id="MobiDB-lite"/>
    </source>
</evidence>
<dbReference type="InterPro" id="IPR046807">
    <property type="entry name" value="Tra1_central"/>
</dbReference>